<reference evidence="1 2" key="1">
    <citation type="submission" date="2018-09" db="EMBL/GenBank/DDBJ databases">
        <title>Paenibacillus aracenensis nov. sp. isolated from a cave in southern Spain.</title>
        <authorList>
            <person name="Jurado V."/>
            <person name="Gutierrez-Patricio S."/>
            <person name="Gonzalez-Pimentel J.L."/>
            <person name="Miller A.Z."/>
            <person name="Laiz L."/>
            <person name="Saiz-Jimenez C."/>
        </authorList>
    </citation>
    <scope>NUCLEOTIDE SEQUENCE [LARGE SCALE GENOMIC DNA]</scope>
    <source>
        <strain evidence="1 2">JCM 19203</strain>
    </source>
</reference>
<comment type="caution">
    <text evidence="1">The sequence shown here is derived from an EMBL/GenBank/DDBJ whole genome shotgun (WGS) entry which is preliminary data.</text>
</comment>
<dbReference type="EMBL" id="QXQB01000003">
    <property type="protein sequence ID" value="RJX39126.1"/>
    <property type="molecule type" value="Genomic_DNA"/>
</dbReference>
<dbReference type="Gene3D" id="3.60.40.10">
    <property type="entry name" value="PPM-type phosphatase domain"/>
    <property type="match status" value="1"/>
</dbReference>
<gene>
    <name evidence="1" type="ORF">D3P09_16675</name>
</gene>
<proteinExistence type="predicted"/>
<dbReference type="InterPro" id="IPR036457">
    <property type="entry name" value="PPM-type-like_dom_sf"/>
</dbReference>
<evidence type="ECO:0000313" key="2">
    <source>
        <dbReference type="Proteomes" id="UP000267798"/>
    </source>
</evidence>
<sequence length="269" mass="29482">MARIRLPQGSETETASVESGIGRYQYSYSRSAEARENGEAGQDYLTIIEEKEYLAFALCDGISMSYYGDIAASFLGESLLDWLISEDSALMDASRLRESLHGYLIGQAQEADKKLQRHQIPSHIKGILREVLLAKKEMGSSTIYCCGKIEWPSSNNADGRLLLAWQGDTRIRIWENGVEQQGLLGDSFHTSERWSTKSGPVGGSPHIHVGSLPCSRSGSGAVLAYSDGLKGLDASSRITKDKITDIIAHEAADPSSDDMSIIHIQWQTP</sequence>
<evidence type="ECO:0008006" key="3">
    <source>
        <dbReference type="Google" id="ProtNLM"/>
    </source>
</evidence>
<evidence type="ECO:0000313" key="1">
    <source>
        <dbReference type="EMBL" id="RJX39126.1"/>
    </source>
</evidence>
<protein>
    <recommendedName>
        <fullName evidence="3">PPM-type phosphatase domain-containing protein</fullName>
    </recommendedName>
</protein>
<name>A0A3A6PHB3_9BACL</name>
<dbReference type="SUPFAM" id="SSF81606">
    <property type="entry name" value="PP2C-like"/>
    <property type="match status" value="1"/>
</dbReference>
<dbReference type="Proteomes" id="UP000267798">
    <property type="component" value="Unassembled WGS sequence"/>
</dbReference>
<dbReference type="OrthoDB" id="153070at2"/>
<accession>A0A3A6PHB3</accession>
<dbReference type="RefSeq" id="WP_120112237.1">
    <property type="nucleotide sequence ID" value="NZ_QXQB01000003.1"/>
</dbReference>
<keyword evidence="2" id="KW-1185">Reference proteome</keyword>
<dbReference type="AlphaFoldDB" id="A0A3A6PHB3"/>
<organism evidence="1 2">
    <name type="scientific">Paenibacillus pinisoli</name>
    <dbReference type="NCBI Taxonomy" id="1276110"/>
    <lineage>
        <taxon>Bacteria</taxon>
        <taxon>Bacillati</taxon>
        <taxon>Bacillota</taxon>
        <taxon>Bacilli</taxon>
        <taxon>Bacillales</taxon>
        <taxon>Paenibacillaceae</taxon>
        <taxon>Paenibacillus</taxon>
    </lineage>
</organism>